<evidence type="ECO:0000313" key="2">
    <source>
        <dbReference type="Proteomes" id="UP001271725"/>
    </source>
</evidence>
<gene>
    <name evidence="1" type="ORF">SJ265_19610</name>
</gene>
<comment type="caution">
    <text evidence="1">The sequence shown here is derived from an EMBL/GenBank/DDBJ whole genome shotgun (WGS) entry which is preliminary data.</text>
</comment>
<organism evidence="1 2">
    <name type="scientific">Citrobacter portucalensis</name>
    <dbReference type="NCBI Taxonomy" id="1639133"/>
    <lineage>
        <taxon>Bacteria</taxon>
        <taxon>Pseudomonadati</taxon>
        <taxon>Pseudomonadota</taxon>
        <taxon>Gammaproteobacteria</taxon>
        <taxon>Enterobacterales</taxon>
        <taxon>Enterobacteriaceae</taxon>
        <taxon>Citrobacter</taxon>
        <taxon>Citrobacter freundii complex</taxon>
    </lineage>
</organism>
<dbReference type="EMBL" id="JAXABJ010000017">
    <property type="protein sequence ID" value="MDX7149989.1"/>
    <property type="molecule type" value="Genomic_DNA"/>
</dbReference>
<proteinExistence type="predicted"/>
<reference evidence="1" key="1">
    <citation type="submission" date="2023-11" db="EMBL/GenBank/DDBJ databases">
        <title>Detection of rare carbapenemases in Enterobacterales - comparison of two colorimetric and two CIM-based carbapenemase assays.</title>
        <authorList>
            <person name="Schaffarczyk L."/>
            <person name="Noster J."/>
            <person name="Stelzer Y."/>
            <person name="Sattler J."/>
            <person name="Gatermann S."/>
            <person name="Hamprecht A."/>
        </authorList>
    </citation>
    <scope>NUCLEOTIDE SEQUENCE</scope>
    <source>
        <strain evidence="1">CIM-Carb-133</strain>
    </source>
</reference>
<name>A0AAW9EVI2_9ENTR</name>
<dbReference type="Proteomes" id="UP001271725">
    <property type="component" value="Unassembled WGS sequence"/>
</dbReference>
<dbReference type="RefSeq" id="WP_194548068.1">
    <property type="nucleotide sequence ID" value="NZ_JAXABJ010000017.1"/>
</dbReference>
<dbReference type="AlphaFoldDB" id="A0AAW9EVI2"/>
<accession>A0AAW9EVI2</accession>
<protein>
    <submittedName>
        <fullName evidence="1">Uncharacterized protein</fullName>
    </submittedName>
</protein>
<evidence type="ECO:0000313" key="1">
    <source>
        <dbReference type="EMBL" id="MDX7149989.1"/>
    </source>
</evidence>
<sequence length="46" mass="5402">MESKPSLFSADIYSLQWLVNPANRFCSPQWIANSEGSNDIHYREWI</sequence>